<dbReference type="EMBL" id="CM042055">
    <property type="protein sequence ID" value="KAI3701733.1"/>
    <property type="molecule type" value="Genomic_DNA"/>
</dbReference>
<keyword evidence="2" id="KW-1185">Reference proteome</keyword>
<sequence length="1074" mass="121047">MWEQIKPSSKTAVPQQMILSKLPKSKRFFTYTSSSSSPPRRNHQSSLSLANLLKSGFNPTLKNYNNFLIQLFKTKKIRFISHFISQLHSNQIEGDHITHSFFTRALLKQHNYEKAVEFINTQIEKTPSILQNRILDALIQGLCVNAQNPERGFSVLQHYLKINGILPSSFTFCALISCFSQQGKMDRAIEVLEVMTDEKFKYPFDDFVFSSVISGFVNIGKPELAVGFYENAAKSSAALQMNIVTYTCLLSAYCRLERFKEVSDLVSRIEKNGLTFDVVFYGSMVYEYFRVGIIMEGFQKHKEMVERKIEPDTISYTILIDGFSKEGLVEKAVGFLHKMRKVGIKPNLITFTSIMLGFCKKGKLEEALTILKTVEDLGMEVDEFAYATLIDGFSKIRDFDSVFRLLDGMKEKGVHPSVVTYNTIINGLCKSGRTTEAYEISVGIHGDVVTYSTLLHGYIREKDSVGLEMTEKRLKEAGVCMDVVMCNVLIKSLFLVGSFEEAYDIYKGMSDMGLIANHVTYCTLIDGYCKYGRIEEALEIFDEFRRTSMTSVACYNCIINGLCKKDMIDMAIQVFIELNGRGMPLDRGVYRNLLQSILRATGPDGILDFIQKMEKLEREVFQILCNDALCFLCDGGFIEYASDLYTFMRRNGFVLSKISYYSLVELLLNDRKTCFPKICLSDFVKEIGIFEPSVSKIILHHLCTKDVNLAVNFLKSRNAKTQNLTFPVSVLETLIKNGSAEGAFKLLMGAKERLPFMDVVDYTIVVDGLCKEGHIEKALEVCTLAKNYGITLNIVTYNSVIHGLCHQGCFVKAFRLFDSVETIDVIPSKITYAILIDALCKEGYLVDAEKLLERMILQGLKPNIRVHNSLINGYSKVGRLPEVLKLVADLDEKGVKPDEFTVSTVINCFCRNGNMEGALEYYFDSRMKGLLPDLLGFFYLIRGLCSKGRMEESRSILREMLQTETIVELLKKVDTGAETGSVDHFLVSLCDQGNIREAVMILDEIVHMFFPLGKKVDNGKFRVGGSEPLISGREDDLVCDDFEAYYGLLASLCSKGELKKANKVAKLLAGFDGG</sequence>
<reference evidence="2" key="1">
    <citation type="journal article" date="2022" name="Mol. Ecol. Resour.">
        <title>The genomes of chicory, endive, great burdock and yacon provide insights into Asteraceae palaeo-polyploidization history and plant inulin production.</title>
        <authorList>
            <person name="Fan W."/>
            <person name="Wang S."/>
            <person name="Wang H."/>
            <person name="Wang A."/>
            <person name="Jiang F."/>
            <person name="Liu H."/>
            <person name="Zhao H."/>
            <person name="Xu D."/>
            <person name="Zhang Y."/>
        </authorList>
    </citation>
    <scope>NUCLEOTIDE SEQUENCE [LARGE SCALE GENOMIC DNA]</scope>
    <source>
        <strain evidence="2">cv. Niubang</strain>
    </source>
</reference>
<organism evidence="1 2">
    <name type="scientific">Arctium lappa</name>
    <name type="common">Greater burdock</name>
    <name type="synonym">Lappa major</name>
    <dbReference type="NCBI Taxonomy" id="4217"/>
    <lineage>
        <taxon>Eukaryota</taxon>
        <taxon>Viridiplantae</taxon>
        <taxon>Streptophyta</taxon>
        <taxon>Embryophyta</taxon>
        <taxon>Tracheophyta</taxon>
        <taxon>Spermatophyta</taxon>
        <taxon>Magnoliopsida</taxon>
        <taxon>eudicotyledons</taxon>
        <taxon>Gunneridae</taxon>
        <taxon>Pentapetalae</taxon>
        <taxon>asterids</taxon>
        <taxon>campanulids</taxon>
        <taxon>Asterales</taxon>
        <taxon>Asteraceae</taxon>
        <taxon>Carduoideae</taxon>
        <taxon>Cardueae</taxon>
        <taxon>Arctiinae</taxon>
        <taxon>Arctium</taxon>
    </lineage>
</organism>
<gene>
    <name evidence="1" type="ORF">L6452_27028</name>
</gene>
<proteinExistence type="predicted"/>
<name>A0ACB8ZX16_ARCLA</name>
<reference evidence="1 2" key="2">
    <citation type="journal article" date="2022" name="Mol. Ecol. Resour.">
        <title>The genomes of chicory, endive, great burdock and yacon provide insights into Asteraceae paleo-polyploidization history and plant inulin production.</title>
        <authorList>
            <person name="Fan W."/>
            <person name="Wang S."/>
            <person name="Wang H."/>
            <person name="Wang A."/>
            <person name="Jiang F."/>
            <person name="Liu H."/>
            <person name="Zhao H."/>
            <person name="Xu D."/>
            <person name="Zhang Y."/>
        </authorList>
    </citation>
    <scope>NUCLEOTIDE SEQUENCE [LARGE SCALE GENOMIC DNA]</scope>
    <source>
        <strain evidence="2">cv. Niubang</strain>
    </source>
</reference>
<evidence type="ECO:0000313" key="1">
    <source>
        <dbReference type="EMBL" id="KAI3701733.1"/>
    </source>
</evidence>
<dbReference type="Proteomes" id="UP001055879">
    <property type="component" value="Linkage Group LG09"/>
</dbReference>
<comment type="caution">
    <text evidence="1">The sequence shown here is derived from an EMBL/GenBank/DDBJ whole genome shotgun (WGS) entry which is preliminary data.</text>
</comment>
<evidence type="ECO:0000313" key="2">
    <source>
        <dbReference type="Proteomes" id="UP001055879"/>
    </source>
</evidence>
<protein>
    <submittedName>
        <fullName evidence="1">Uncharacterized protein</fullName>
    </submittedName>
</protein>
<accession>A0ACB8ZX16</accession>